<evidence type="ECO:0000256" key="2">
    <source>
        <dbReference type="ARBA" id="ARBA00022475"/>
    </source>
</evidence>
<evidence type="ECO:0000256" key="6">
    <source>
        <dbReference type="ARBA" id="ARBA00023170"/>
    </source>
</evidence>
<dbReference type="AlphaFoldDB" id="A0A6J3KCW3"/>
<proteinExistence type="inferred from homology"/>
<sequence length="423" mass="48698">MFKPKTLRQTIVPSLVMNFLFGMGISDVVSKKPSKLIEYAYTLCVLILVNVVGILMVPYFNKYYIISMLSLSRIAFKLLIYANLWTLSTLIAASRLNAQKLRTLIALVETNDQAMERIGLPRMYRTLFMYQIKEFVVYGFITVVFVAVTSKWHFATSTPTMMKLCLSLVAHVPFVIIYVSSATFGFWVTCLRLKLHQLNQLLHSMLATMTPESSLHKRFLQTKNDFENNKFWSFRNEQGSHGNTNKIRSIKQMHLKIIKIVKVVNDAFGMQILLLMITSVIFTITFLYILYRIIWLDLTMDELIKELVSVICWFLVYASQILHVNHVCAKTNSEVTIMGDVICDLYEPSTSNEFRAEIRNFTLQLIQNPVVFTARGYFNLDHTFIQAVIGTITTYLIIMIQVGDVTKSRTAKTLNNESDEILF</sequence>
<comment type="caution">
    <text evidence="8">Lacks conserved residue(s) required for the propagation of feature annotation.</text>
</comment>
<feature type="transmembrane region" description="Helical" evidence="8">
    <location>
        <begin position="78"/>
        <end position="96"/>
    </location>
</feature>
<protein>
    <recommendedName>
        <fullName evidence="8">Gustatory receptor</fullName>
    </recommendedName>
</protein>
<dbReference type="KEGG" id="bvk:117234150"/>
<dbReference type="GO" id="GO:0007165">
    <property type="term" value="P:signal transduction"/>
    <property type="evidence" value="ECO:0007669"/>
    <property type="project" value="UniProtKB-KW"/>
</dbReference>
<dbReference type="PANTHER" id="PTHR21143:SF132">
    <property type="entry name" value="GUSTATORY AND PHEROMONE RECEPTOR 33A"/>
    <property type="match status" value="1"/>
</dbReference>
<keyword evidence="9" id="KW-1185">Reference proteome</keyword>
<evidence type="ECO:0000256" key="7">
    <source>
        <dbReference type="ARBA" id="ARBA00023224"/>
    </source>
</evidence>
<feature type="transmembrane region" description="Helical" evidence="8">
    <location>
        <begin position="135"/>
        <end position="154"/>
    </location>
</feature>
<evidence type="ECO:0000313" key="9">
    <source>
        <dbReference type="Proteomes" id="UP000504631"/>
    </source>
</evidence>
<evidence type="ECO:0000256" key="5">
    <source>
        <dbReference type="ARBA" id="ARBA00023136"/>
    </source>
</evidence>
<evidence type="ECO:0000256" key="1">
    <source>
        <dbReference type="ARBA" id="ARBA00004651"/>
    </source>
</evidence>
<dbReference type="GO" id="GO:0043025">
    <property type="term" value="C:neuronal cell body"/>
    <property type="evidence" value="ECO:0007669"/>
    <property type="project" value="TreeGrafter"/>
</dbReference>
<accession>A0A6J3KCW3</accession>
<keyword evidence="2 8" id="KW-1003">Cell membrane</keyword>
<dbReference type="GO" id="GO:0005886">
    <property type="term" value="C:plasma membrane"/>
    <property type="evidence" value="ECO:0007669"/>
    <property type="project" value="UniProtKB-SubCell"/>
</dbReference>
<feature type="transmembrane region" description="Helical" evidence="8">
    <location>
        <begin position="36"/>
        <end position="57"/>
    </location>
</feature>
<evidence type="ECO:0000256" key="3">
    <source>
        <dbReference type="ARBA" id="ARBA00022692"/>
    </source>
</evidence>
<dbReference type="GO" id="GO:0050909">
    <property type="term" value="P:sensory perception of taste"/>
    <property type="evidence" value="ECO:0007669"/>
    <property type="project" value="InterPro"/>
</dbReference>
<comment type="function">
    <text evidence="8">Gustatory receptor which mediates acceptance or avoidance behavior, depending on its substrates.</text>
</comment>
<feature type="transmembrane region" description="Helical" evidence="8">
    <location>
        <begin position="272"/>
        <end position="291"/>
    </location>
</feature>
<organism evidence="9 10">
    <name type="scientific">Bombus vosnesenskii</name>
    <dbReference type="NCBI Taxonomy" id="207650"/>
    <lineage>
        <taxon>Eukaryota</taxon>
        <taxon>Metazoa</taxon>
        <taxon>Ecdysozoa</taxon>
        <taxon>Arthropoda</taxon>
        <taxon>Hexapoda</taxon>
        <taxon>Insecta</taxon>
        <taxon>Pterygota</taxon>
        <taxon>Neoptera</taxon>
        <taxon>Endopterygota</taxon>
        <taxon>Hymenoptera</taxon>
        <taxon>Apocrita</taxon>
        <taxon>Aculeata</taxon>
        <taxon>Apoidea</taxon>
        <taxon>Anthophila</taxon>
        <taxon>Apidae</taxon>
        <taxon>Bombus</taxon>
        <taxon>Pyrobombus</taxon>
    </lineage>
</organism>
<name>A0A6J3KCW3_9HYME</name>
<feature type="transmembrane region" description="Helical" evidence="8">
    <location>
        <begin position="384"/>
        <end position="402"/>
    </location>
</feature>
<comment type="similarity">
    <text evidence="8">Belongs to the insect chemoreceptor superfamily. Gustatory receptor (GR) family.</text>
</comment>
<dbReference type="RefSeq" id="XP_033350973.1">
    <property type="nucleotide sequence ID" value="XM_033495082.1"/>
</dbReference>
<keyword evidence="4 8" id="KW-1133">Transmembrane helix</keyword>
<evidence type="ECO:0000256" key="8">
    <source>
        <dbReference type="RuleBase" id="RU363108"/>
    </source>
</evidence>
<evidence type="ECO:0000313" key="10">
    <source>
        <dbReference type="RefSeq" id="XP_033350973.1"/>
    </source>
</evidence>
<keyword evidence="6 8" id="KW-0675">Receptor</keyword>
<dbReference type="Pfam" id="PF08395">
    <property type="entry name" value="7tm_7"/>
    <property type="match status" value="1"/>
</dbReference>
<comment type="subcellular location">
    <subcellularLocation>
        <location evidence="1 8">Cell membrane</location>
        <topology evidence="1 8">Multi-pass membrane protein</topology>
    </subcellularLocation>
</comment>
<dbReference type="InterPro" id="IPR013604">
    <property type="entry name" value="7TM_chemorcpt"/>
</dbReference>
<dbReference type="GO" id="GO:0030425">
    <property type="term" value="C:dendrite"/>
    <property type="evidence" value="ECO:0007669"/>
    <property type="project" value="TreeGrafter"/>
</dbReference>
<dbReference type="GeneID" id="117234150"/>
<evidence type="ECO:0000256" key="4">
    <source>
        <dbReference type="ARBA" id="ARBA00022989"/>
    </source>
</evidence>
<keyword evidence="3 8" id="KW-0812">Transmembrane</keyword>
<feature type="transmembrane region" description="Helical" evidence="8">
    <location>
        <begin position="166"/>
        <end position="188"/>
    </location>
</feature>
<keyword evidence="5 8" id="KW-0472">Membrane</keyword>
<dbReference type="GO" id="GO:0008049">
    <property type="term" value="P:male courtship behavior"/>
    <property type="evidence" value="ECO:0007669"/>
    <property type="project" value="TreeGrafter"/>
</dbReference>
<dbReference type="Proteomes" id="UP000504631">
    <property type="component" value="Unplaced"/>
</dbReference>
<dbReference type="GO" id="GO:0030424">
    <property type="term" value="C:axon"/>
    <property type="evidence" value="ECO:0007669"/>
    <property type="project" value="TreeGrafter"/>
</dbReference>
<gene>
    <name evidence="10" type="primary">LOC117234150</name>
</gene>
<reference evidence="10" key="1">
    <citation type="submission" date="2025-08" db="UniProtKB">
        <authorList>
            <consortium name="RefSeq"/>
        </authorList>
    </citation>
    <scope>IDENTIFICATION</scope>
    <source>
        <tissue evidence="10">Muscle</tissue>
    </source>
</reference>
<keyword evidence="7 8" id="KW-0807">Transducer</keyword>
<dbReference type="PANTHER" id="PTHR21143">
    <property type="entry name" value="INVERTEBRATE GUSTATORY RECEPTOR"/>
    <property type="match status" value="1"/>
</dbReference>
<dbReference type="GO" id="GO:0007635">
    <property type="term" value="P:chemosensory behavior"/>
    <property type="evidence" value="ECO:0007669"/>
    <property type="project" value="TreeGrafter"/>
</dbReference>